<evidence type="ECO:0000313" key="3">
    <source>
        <dbReference type="Proteomes" id="UP000503447"/>
    </source>
</evidence>
<dbReference type="RefSeq" id="WP_171475751.1">
    <property type="nucleotide sequence ID" value="NZ_CP053452.2"/>
</dbReference>
<proteinExistence type="predicted"/>
<dbReference type="AlphaFoldDB" id="A0A6M5Z624"/>
<protein>
    <recommendedName>
        <fullName evidence="4">Carboxypeptidase regulatory-like domain-containing protein</fullName>
    </recommendedName>
</protein>
<dbReference type="Proteomes" id="UP000503447">
    <property type="component" value="Chromosome"/>
</dbReference>
<dbReference type="KEGG" id="ftj:FTUN_8784"/>
<keyword evidence="3" id="KW-1185">Reference proteome</keyword>
<evidence type="ECO:0008006" key="4">
    <source>
        <dbReference type="Google" id="ProtNLM"/>
    </source>
</evidence>
<dbReference type="EMBL" id="CP053452">
    <property type="protein sequence ID" value="QJX01145.1"/>
    <property type="molecule type" value="Genomic_DNA"/>
</dbReference>
<dbReference type="PROSITE" id="PS51257">
    <property type="entry name" value="PROKAR_LIPOPROTEIN"/>
    <property type="match status" value="1"/>
</dbReference>
<sequence length="161" mass="17236">MIKAPTLRGATIVPAVFAVLSVPFLSGCDGPPPRQKVYTVTGRVLARGAPAGHAKVFLVPLGDDRDALRPRATTAEDGTFAVTTYEPSDGAPAGDYAVGITWRGPRKGQETVTEPDPAAKDFGKDESRFDYFKNRYRDPKTSGLKIKVDAGATVLPDFDLK</sequence>
<name>A0A6M5Z624_9BACT</name>
<reference evidence="3" key="1">
    <citation type="submission" date="2020-05" db="EMBL/GenBank/DDBJ databases">
        <title>Frigoriglobus tundricola gen. nov., sp. nov., a psychrotolerant cellulolytic planctomycete of the family Gemmataceae with two divergent copies of 16S rRNA gene.</title>
        <authorList>
            <person name="Kulichevskaya I.S."/>
            <person name="Ivanova A.A."/>
            <person name="Naumoff D.G."/>
            <person name="Beletsky A.V."/>
            <person name="Rijpstra W.I.C."/>
            <person name="Sinninghe Damste J.S."/>
            <person name="Mardanov A.V."/>
            <person name="Ravin N.V."/>
            <person name="Dedysh S.N."/>
        </authorList>
    </citation>
    <scope>NUCLEOTIDE SEQUENCE [LARGE SCALE GENOMIC DNA]</scope>
    <source>
        <strain evidence="3">PL17</strain>
    </source>
</reference>
<organism evidence="2 3">
    <name type="scientific">Frigoriglobus tundricola</name>
    <dbReference type="NCBI Taxonomy" id="2774151"/>
    <lineage>
        <taxon>Bacteria</taxon>
        <taxon>Pseudomonadati</taxon>
        <taxon>Planctomycetota</taxon>
        <taxon>Planctomycetia</taxon>
        <taxon>Gemmatales</taxon>
        <taxon>Gemmataceae</taxon>
        <taxon>Frigoriglobus</taxon>
    </lineage>
</organism>
<feature type="region of interest" description="Disordered" evidence="1">
    <location>
        <begin position="104"/>
        <end position="124"/>
    </location>
</feature>
<evidence type="ECO:0000313" key="2">
    <source>
        <dbReference type="EMBL" id="QJX01145.1"/>
    </source>
</evidence>
<evidence type="ECO:0000256" key="1">
    <source>
        <dbReference type="SAM" id="MobiDB-lite"/>
    </source>
</evidence>
<accession>A0A6M5Z624</accession>
<gene>
    <name evidence="2" type="ORF">FTUN_8784</name>
</gene>